<dbReference type="OrthoDB" id="5347061at2759"/>
<dbReference type="PANTHER" id="PTHR33112">
    <property type="entry name" value="DOMAIN PROTEIN, PUTATIVE-RELATED"/>
    <property type="match status" value="1"/>
</dbReference>
<protein>
    <recommendedName>
        <fullName evidence="1">Heterokaryon incompatibility domain-containing protein</fullName>
    </recommendedName>
</protein>
<organism evidence="2 3">
    <name type="scientific">Fusarium sarcochroum</name>
    <dbReference type="NCBI Taxonomy" id="1208366"/>
    <lineage>
        <taxon>Eukaryota</taxon>
        <taxon>Fungi</taxon>
        <taxon>Dikarya</taxon>
        <taxon>Ascomycota</taxon>
        <taxon>Pezizomycotina</taxon>
        <taxon>Sordariomycetes</taxon>
        <taxon>Hypocreomycetidae</taxon>
        <taxon>Hypocreales</taxon>
        <taxon>Nectriaceae</taxon>
        <taxon>Fusarium</taxon>
        <taxon>Fusarium lateritium species complex</taxon>
    </lineage>
</organism>
<proteinExistence type="predicted"/>
<evidence type="ECO:0000259" key="1">
    <source>
        <dbReference type="Pfam" id="PF06985"/>
    </source>
</evidence>
<dbReference type="Proteomes" id="UP000622797">
    <property type="component" value="Unassembled WGS sequence"/>
</dbReference>
<dbReference type="AlphaFoldDB" id="A0A8H4TLF8"/>
<dbReference type="PANTHER" id="PTHR33112:SF10">
    <property type="entry name" value="TOL"/>
    <property type="match status" value="1"/>
</dbReference>
<dbReference type="InterPro" id="IPR010730">
    <property type="entry name" value="HET"/>
</dbReference>
<evidence type="ECO:0000313" key="2">
    <source>
        <dbReference type="EMBL" id="KAF4960223.1"/>
    </source>
</evidence>
<feature type="domain" description="Heterokaryon incompatibility" evidence="1">
    <location>
        <begin position="181"/>
        <end position="333"/>
    </location>
</feature>
<accession>A0A8H4TLF8</accession>
<dbReference type="EMBL" id="JABEXW010000645">
    <property type="protein sequence ID" value="KAF4960223.1"/>
    <property type="molecule type" value="Genomic_DNA"/>
</dbReference>
<evidence type="ECO:0000313" key="3">
    <source>
        <dbReference type="Proteomes" id="UP000622797"/>
    </source>
</evidence>
<sequence length="690" mass="77414">MSPSTLCSSCSGIFQGQYVPTNLLVEKDLLDIEDADFKIIDFETDKTEWRARLDDATEDGLSPAPYLHHTLHGLAESANSCVLCAMIWEELRQEKQPAARPERLKEMEEKKESLVGIPIIRPKAGVLCGMFTLGFLYAISKGPKLYGRSFRTFQMFKAINPKDNPTVRLINTQNLDTSTRYAALSHRWGAVRPLMLLQALEGIFHEGIAFDSIPATFQDAIRLSNALGIEYIWIDSLCIIQDSKDDWHAEAAHMASVYSQAYVTISATAAQDSAAGLKEQNSMLKYPCEIIPSWSGFSREEIPPDGVRIINKGAFCDEVLSQPLFRRGWVFQEWILSPKTIHVARDQLWWTSASSMKSESFASNETCEGYEFEANREFQHTMAPGTLYSIKGQSDRTLRPVWHTLLQDYMSRALTFESDRLVAFAGIAALYQSYADIPSDSYLAGIWRQALLQDLLWAITDGRKVIPPQLYRAPSWSWASVEPAQTGKFLIGNRDLNEDLDEREEPWVPAATVLDVSVTTTGSEFGSACDGYVVLQGPLIEARLFMSMVDLTGRLTAEQAAEFVPGGRLRYVHNYITLPNMAKPVGGLLLTEAHLDDVFPTLLPEEVITIYLAVFYCRKNIKGESLGHALALVKGLGKGEFRRIGYVTMTEDTMIPWKNDRDFGAFAALNDEEEYLSVADKPGFYNYRIV</sequence>
<comment type="caution">
    <text evidence="2">The sequence shown here is derived from an EMBL/GenBank/DDBJ whole genome shotgun (WGS) entry which is preliminary data.</text>
</comment>
<name>A0A8H4TLF8_9HYPO</name>
<reference evidence="2" key="2">
    <citation type="submission" date="2020-05" db="EMBL/GenBank/DDBJ databases">
        <authorList>
            <person name="Kim H.-S."/>
            <person name="Proctor R.H."/>
            <person name="Brown D.W."/>
        </authorList>
    </citation>
    <scope>NUCLEOTIDE SEQUENCE</scope>
    <source>
        <strain evidence="2">NRRL 20472</strain>
    </source>
</reference>
<dbReference type="Pfam" id="PF06985">
    <property type="entry name" value="HET"/>
    <property type="match status" value="1"/>
</dbReference>
<reference evidence="2" key="1">
    <citation type="journal article" date="2020" name="BMC Genomics">
        <title>Correction to: Identification and distribution of gene clusters required for synthesis of sphingolipid metabolism inhibitors in diverse species of the filamentous fungus Fusarium.</title>
        <authorList>
            <person name="Kim H.S."/>
            <person name="Lohmar J.M."/>
            <person name="Busman M."/>
            <person name="Brown D.W."/>
            <person name="Naumann T.A."/>
            <person name="Divon H.H."/>
            <person name="Lysoe E."/>
            <person name="Uhlig S."/>
            <person name="Proctor R.H."/>
        </authorList>
    </citation>
    <scope>NUCLEOTIDE SEQUENCE</scope>
    <source>
        <strain evidence="2">NRRL 20472</strain>
    </source>
</reference>
<keyword evidence="3" id="KW-1185">Reference proteome</keyword>
<gene>
    <name evidence="2" type="ORF">FSARC_10546</name>
</gene>